<comment type="caution">
    <text evidence="8">The sequence shown here is derived from an EMBL/GenBank/DDBJ whole genome shotgun (WGS) entry which is preliminary data.</text>
</comment>
<feature type="transmembrane region" description="Helical" evidence="7">
    <location>
        <begin position="69"/>
        <end position="92"/>
    </location>
</feature>
<evidence type="ECO:0000256" key="2">
    <source>
        <dbReference type="ARBA" id="ARBA00008806"/>
    </source>
</evidence>
<sequence length="553" mass="60251">MRAALALFVLLIVFIGGVPVISLVEHGTDLRLWPSVAEVPTDFLYKGLTTYGVHIVDTYWTMFSGRAPALAGGGFVQALVVTILGGAAAGWVGTPKLKGPQRDPSDTYGGARWTSVSERARMRAGLEIGTDPVTGHTIRFAVKGNLLSIAPPRTGKTSGLLIPNLLAPEKTAWFGPVVVLDPKGEAYTATARRRRDLERRVFCLDPKGLVGGTDTWNPLLTFHPDDILYLQRLARALLPSSVSGDGQYFVDRAADVIVAGFLAAREEGQPSARRVSQYLADLDLFAMVLKPVLADPARKVALLLDADPKTRDPILSTAAQAFQWCDDPRLQRMTTTSTVDLRAVCRGEADLFITLPTEDMLGLAPLIRWLLTELFTSVRRNRPRERLVVFIDEARVLGRFQEIVVASGELPGYNASLWTFWQDRSQLIGVYGDADARTMMATAEVVTLSDPSLVDPDEREHWSRAIGDYTLLEESQTIEAAQNGKPGRTTIAKTAKPARLKTAEALASLPATDLVVFPNSPAHPKRALQIRKTVHDDLRFDGLADAIAVTAAA</sequence>
<accession>A0A6N6MNC4</accession>
<evidence type="ECO:0000256" key="5">
    <source>
        <dbReference type="ARBA" id="ARBA00022989"/>
    </source>
</evidence>
<dbReference type="EMBL" id="VZZJ01000026">
    <property type="protein sequence ID" value="KAB1070579.1"/>
    <property type="molecule type" value="Genomic_DNA"/>
</dbReference>
<comment type="subcellular location">
    <subcellularLocation>
        <location evidence="1">Cell membrane</location>
        <topology evidence="1">Multi-pass membrane protein</topology>
    </subcellularLocation>
</comment>
<dbReference type="RefSeq" id="WP_150965858.1">
    <property type="nucleotide sequence ID" value="NZ_VZZJ01000026.1"/>
</dbReference>
<evidence type="ECO:0000256" key="6">
    <source>
        <dbReference type="ARBA" id="ARBA00023136"/>
    </source>
</evidence>
<dbReference type="InterPro" id="IPR027417">
    <property type="entry name" value="P-loop_NTPase"/>
</dbReference>
<dbReference type="InterPro" id="IPR003688">
    <property type="entry name" value="TraG/VirD4"/>
</dbReference>
<protein>
    <submittedName>
        <fullName evidence="8">TraM recognition domain-containing protein</fullName>
    </submittedName>
</protein>
<dbReference type="GO" id="GO:0005886">
    <property type="term" value="C:plasma membrane"/>
    <property type="evidence" value="ECO:0007669"/>
    <property type="project" value="UniProtKB-SubCell"/>
</dbReference>
<comment type="similarity">
    <text evidence="2">Belongs to the VirD4/TraG family.</text>
</comment>
<evidence type="ECO:0000256" key="3">
    <source>
        <dbReference type="ARBA" id="ARBA00022475"/>
    </source>
</evidence>
<dbReference type="Gene3D" id="3.40.50.300">
    <property type="entry name" value="P-loop containing nucleotide triphosphate hydrolases"/>
    <property type="match status" value="1"/>
</dbReference>
<dbReference type="InterPro" id="IPR051539">
    <property type="entry name" value="T4SS-coupling_protein"/>
</dbReference>
<evidence type="ECO:0000256" key="7">
    <source>
        <dbReference type="SAM" id="Phobius"/>
    </source>
</evidence>
<keyword evidence="3" id="KW-1003">Cell membrane</keyword>
<dbReference type="PANTHER" id="PTHR37937:SF1">
    <property type="entry name" value="CONJUGATIVE TRANSFER: DNA TRANSPORT"/>
    <property type="match status" value="1"/>
</dbReference>
<evidence type="ECO:0000313" key="8">
    <source>
        <dbReference type="EMBL" id="KAB1070579.1"/>
    </source>
</evidence>
<dbReference type="Proteomes" id="UP000441523">
    <property type="component" value="Unassembled WGS sequence"/>
</dbReference>
<evidence type="ECO:0000256" key="1">
    <source>
        <dbReference type="ARBA" id="ARBA00004651"/>
    </source>
</evidence>
<gene>
    <name evidence="8" type="ORF">F6X51_22195</name>
</gene>
<keyword evidence="4 7" id="KW-0812">Transmembrane</keyword>
<evidence type="ECO:0000256" key="4">
    <source>
        <dbReference type="ARBA" id="ARBA00022692"/>
    </source>
</evidence>
<proteinExistence type="inferred from homology"/>
<keyword evidence="9" id="KW-1185">Reference proteome</keyword>
<reference evidence="8 9" key="1">
    <citation type="submission" date="2019-09" db="EMBL/GenBank/DDBJ databases">
        <title>YIM 132548 draft genome.</title>
        <authorList>
            <person name="Jiang L."/>
        </authorList>
    </citation>
    <scope>NUCLEOTIDE SEQUENCE [LARGE SCALE GENOMIC DNA]</scope>
    <source>
        <strain evidence="8 9">YIM 132548</strain>
    </source>
</reference>
<dbReference type="SUPFAM" id="SSF52540">
    <property type="entry name" value="P-loop containing nucleoside triphosphate hydrolases"/>
    <property type="match status" value="1"/>
</dbReference>
<evidence type="ECO:0000313" key="9">
    <source>
        <dbReference type="Proteomes" id="UP000441523"/>
    </source>
</evidence>
<dbReference type="CDD" id="cd01127">
    <property type="entry name" value="TrwB_TraG_TraD_VirD4"/>
    <property type="match status" value="1"/>
</dbReference>
<name>A0A6N6MNC4_9HYPH</name>
<dbReference type="AlphaFoldDB" id="A0A6N6MNC4"/>
<keyword evidence="5 7" id="KW-1133">Transmembrane helix</keyword>
<dbReference type="Pfam" id="PF02534">
    <property type="entry name" value="T4SS-DNA_transf"/>
    <property type="match status" value="1"/>
</dbReference>
<organism evidence="8 9">
    <name type="scientific">Methylobacterium planeticum</name>
    <dbReference type="NCBI Taxonomy" id="2615211"/>
    <lineage>
        <taxon>Bacteria</taxon>
        <taxon>Pseudomonadati</taxon>
        <taxon>Pseudomonadota</taxon>
        <taxon>Alphaproteobacteria</taxon>
        <taxon>Hyphomicrobiales</taxon>
        <taxon>Methylobacteriaceae</taxon>
        <taxon>Methylobacterium</taxon>
    </lineage>
</organism>
<dbReference type="PANTHER" id="PTHR37937">
    <property type="entry name" value="CONJUGATIVE TRANSFER: DNA TRANSPORT"/>
    <property type="match status" value="1"/>
</dbReference>
<keyword evidence="6 7" id="KW-0472">Membrane</keyword>